<dbReference type="PANTHER" id="PTHR30086">
    <property type="entry name" value="ARGININE EXPORTER PROTEIN ARGO"/>
    <property type="match status" value="1"/>
</dbReference>
<proteinExistence type="inferred from homology"/>
<dbReference type="RefSeq" id="WP_078363241.1">
    <property type="nucleotide sequence ID" value="NZ_MTJN01000002.1"/>
</dbReference>
<keyword evidence="6 7" id="KW-0472">Membrane</keyword>
<dbReference type="Pfam" id="PF01810">
    <property type="entry name" value="LysE"/>
    <property type="match status" value="1"/>
</dbReference>
<sequence>MSFYGVTDLWTYVVGAFGIILLPGPNSLYVLSVATARGVRAGYQGALGVFVGDTVLLICTALGAASLLRTHPALFLVVKYAGAAYLFWVGLNLMWGALKGLRANKDVVQATVSASAPATAATAAHLQQPFRRALVISLLNPKAILFLLSFFVQFIDPTYAQPEVPFLILSAILMSFSAAYLTALIFAGARLAQTFRQRKRLSSGLSSLVGALFVWFGSKLATASLN</sequence>
<evidence type="ECO:0000256" key="4">
    <source>
        <dbReference type="ARBA" id="ARBA00022692"/>
    </source>
</evidence>
<evidence type="ECO:0000313" key="8">
    <source>
        <dbReference type="EMBL" id="OOV05463.1"/>
    </source>
</evidence>
<reference evidence="8 9" key="1">
    <citation type="submission" date="2017-01" db="EMBL/GenBank/DDBJ databases">
        <title>Genome sequencing of Rhodoferax fermentans JCM 7819.</title>
        <authorList>
            <person name="Kim Y.J."/>
            <person name="Farh M.E.-A."/>
            <person name="Yang D.-C."/>
        </authorList>
    </citation>
    <scope>NUCLEOTIDE SEQUENCE [LARGE SCALE GENOMIC DNA]</scope>
    <source>
        <strain evidence="8 9">JCM 7819</strain>
    </source>
</reference>
<dbReference type="GO" id="GO:0015820">
    <property type="term" value="P:L-leucine transport"/>
    <property type="evidence" value="ECO:0007669"/>
    <property type="project" value="TreeGrafter"/>
</dbReference>
<accession>A0A1T1ANB7</accession>
<evidence type="ECO:0000256" key="3">
    <source>
        <dbReference type="ARBA" id="ARBA00022475"/>
    </source>
</evidence>
<keyword evidence="4 7" id="KW-0812">Transmembrane</keyword>
<feature type="transmembrane region" description="Helical" evidence="7">
    <location>
        <begin position="74"/>
        <end position="95"/>
    </location>
</feature>
<gene>
    <name evidence="8" type="ORF">RF819_00955</name>
</gene>
<dbReference type="GO" id="GO:0005886">
    <property type="term" value="C:plasma membrane"/>
    <property type="evidence" value="ECO:0007669"/>
    <property type="project" value="UniProtKB-SubCell"/>
</dbReference>
<evidence type="ECO:0000256" key="1">
    <source>
        <dbReference type="ARBA" id="ARBA00004651"/>
    </source>
</evidence>
<feature type="transmembrane region" description="Helical" evidence="7">
    <location>
        <begin position="12"/>
        <end position="34"/>
    </location>
</feature>
<dbReference type="EMBL" id="MTJN01000002">
    <property type="protein sequence ID" value="OOV05463.1"/>
    <property type="molecule type" value="Genomic_DNA"/>
</dbReference>
<dbReference type="AlphaFoldDB" id="A0A1T1ANB7"/>
<keyword evidence="5 7" id="KW-1133">Transmembrane helix</keyword>
<name>A0A1T1ANB7_RHOFE</name>
<dbReference type="Proteomes" id="UP000190750">
    <property type="component" value="Unassembled WGS sequence"/>
</dbReference>
<dbReference type="GO" id="GO:0015190">
    <property type="term" value="F:L-leucine transmembrane transporter activity"/>
    <property type="evidence" value="ECO:0007669"/>
    <property type="project" value="TreeGrafter"/>
</dbReference>
<evidence type="ECO:0000313" key="9">
    <source>
        <dbReference type="Proteomes" id="UP000190750"/>
    </source>
</evidence>
<comment type="caution">
    <text evidence="8">The sequence shown here is derived from an EMBL/GenBank/DDBJ whole genome shotgun (WGS) entry which is preliminary data.</text>
</comment>
<comment type="similarity">
    <text evidence="2">Belongs to the Rht family.</text>
</comment>
<evidence type="ECO:0000256" key="2">
    <source>
        <dbReference type="ARBA" id="ARBA00007928"/>
    </source>
</evidence>
<feature type="transmembrane region" description="Helical" evidence="7">
    <location>
        <begin position="167"/>
        <end position="189"/>
    </location>
</feature>
<feature type="transmembrane region" description="Helical" evidence="7">
    <location>
        <begin position="201"/>
        <end position="218"/>
    </location>
</feature>
<dbReference type="STRING" id="28066.RF819_00955"/>
<organism evidence="8 9">
    <name type="scientific">Rhodoferax fermentans</name>
    <dbReference type="NCBI Taxonomy" id="28066"/>
    <lineage>
        <taxon>Bacteria</taxon>
        <taxon>Pseudomonadati</taxon>
        <taxon>Pseudomonadota</taxon>
        <taxon>Betaproteobacteria</taxon>
        <taxon>Burkholderiales</taxon>
        <taxon>Comamonadaceae</taxon>
        <taxon>Rhodoferax</taxon>
    </lineage>
</organism>
<keyword evidence="9" id="KW-1185">Reference proteome</keyword>
<feature type="transmembrane region" description="Helical" evidence="7">
    <location>
        <begin position="46"/>
        <end position="68"/>
    </location>
</feature>
<dbReference type="OrthoDB" id="9804822at2"/>
<comment type="subcellular location">
    <subcellularLocation>
        <location evidence="1">Cell membrane</location>
        <topology evidence="1">Multi-pass membrane protein</topology>
    </subcellularLocation>
</comment>
<dbReference type="PANTHER" id="PTHR30086:SF15">
    <property type="entry name" value="LEUCINE EFFLUX PROTEIN"/>
    <property type="match status" value="1"/>
</dbReference>
<dbReference type="PIRSF" id="PIRSF006324">
    <property type="entry name" value="LeuE"/>
    <property type="match status" value="1"/>
</dbReference>
<evidence type="ECO:0000256" key="6">
    <source>
        <dbReference type="ARBA" id="ARBA00023136"/>
    </source>
</evidence>
<protein>
    <submittedName>
        <fullName evidence="8">Leucine efflux protein LeuE</fullName>
    </submittedName>
</protein>
<dbReference type="InterPro" id="IPR001123">
    <property type="entry name" value="LeuE-type"/>
</dbReference>
<evidence type="ECO:0000256" key="5">
    <source>
        <dbReference type="ARBA" id="ARBA00022989"/>
    </source>
</evidence>
<evidence type="ECO:0000256" key="7">
    <source>
        <dbReference type="SAM" id="Phobius"/>
    </source>
</evidence>
<dbReference type="NCBIfam" id="NF008201">
    <property type="entry name" value="PRK10958.1"/>
    <property type="match status" value="1"/>
</dbReference>
<feature type="transmembrane region" description="Helical" evidence="7">
    <location>
        <begin position="133"/>
        <end position="155"/>
    </location>
</feature>
<keyword evidence="3" id="KW-1003">Cell membrane</keyword>